<protein>
    <submittedName>
        <fullName evidence="1">Uncharacterized protein</fullName>
    </submittedName>
</protein>
<reference evidence="1" key="1">
    <citation type="submission" date="2022-08" db="EMBL/GenBank/DDBJ databases">
        <authorList>
            <consortium name="DOE Joint Genome Institute"/>
            <person name="Min B."/>
            <person name="Riley R."/>
            <person name="Sierra-Patev S."/>
            <person name="Naranjo-Ortiz M."/>
            <person name="Looney B."/>
            <person name="Konkel Z."/>
            <person name="Slot J.C."/>
            <person name="Sakamoto Y."/>
            <person name="Steenwyk J.L."/>
            <person name="Rokas A."/>
            <person name="Carro J."/>
            <person name="Camarero S."/>
            <person name="Ferreira P."/>
            <person name="Molpeceres G."/>
            <person name="Ruiz-Duenas F.J."/>
            <person name="Serrano A."/>
            <person name="Henrissat B."/>
            <person name="Drula E."/>
            <person name="Hughes K.W."/>
            <person name="Mata J.L."/>
            <person name="Ishikawa N.K."/>
            <person name="Vargas-Isla R."/>
            <person name="Ushijima S."/>
            <person name="Smith C.A."/>
            <person name="Ahrendt S."/>
            <person name="Andreopoulos W."/>
            <person name="He G."/>
            <person name="Labutti K."/>
            <person name="Lipzen A."/>
            <person name="Ng V."/>
            <person name="Sandor L."/>
            <person name="Barry K."/>
            <person name="Martinez A.T."/>
            <person name="Xiao Y."/>
            <person name="Gibbons J.G."/>
            <person name="Terashima K."/>
            <person name="Hibbett D.S."/>
            <person name="Grigoriev I.V."/>
        </authorList>
    </citation>
    <scope>NUCLEOTIDE SEQUENCE</scope>
    <source>
        <strain evidence="1">TFB9207</strain>
    </source>
</reference>
<accession>A0AA38PD05</accession>
<dbReference type="Proteomes" id="UP001163846">
    <property type="component" value="Unassembled WGS sequence"/>
</dbReference>
<gene>
    <name evidence="1" type="ORF">F5878DRAFT_58251</name>
</gene>
<comment type="caution">
    <text evidence="1">The sequence shown here is derived from an EMBL/GenBank/DDBJ whole genome shotgun (WGS) entry which is preliminary data.</text>
</comment>
<dbReference type="EMBL" id="MU806070">
    <property type="protein sequence ID" value="KAJ3840652.1"/>
    <property type="molecule type" value="Genomic_DNA"/>
</dbReference>
<dbReference type="AlphaFoldDB" id="A0AA38PD05"/>
<evidence type="ECO:0000313" key="1">
    <source>
        <dbReference type="EMBL" id="KAJ3840652.1"/>
    </source>
</evidence>
<name>A0AA38PD05_9AGAR</name>
<organism evidence="1 2">
    <name type="scientific">Lentinula raphanica</name>
    <dbReference type="NCBI Taxonomy" id="153919"/>
    <lineage>
        <taxon>Eukaryota</taxon>
        <taxon>Fungi</taxon>
        <taxon>Dikarya</taxon>
        <taxon>Basidiomycota</taxon>
        <taxon>Agaricomycotina</taxon>
        <taxon>Agaricomycetes</taxon>
        <taxon>Agaricomycetidae</taxon>
        <taxon>Agaricales</taxon>
        <taxon>Marasmiineae</taxon>
        <taxon>Omphalotaceae</taxon>
        <taxon>Lentinula</taxon>
    </lineage>
</organism>
<evidence type="ECO:0000313" key="2">
    <source>
        <dbReference type="Proteomes" id="UP001163846"/>
    </source>
</evidence>
<sequence length="217" mass="24200">MSEVALPPGLYKIYVNGEKERKLLTPSSPGQGIKIGTITERNVWQISGDGRITSFPSRYSSRTMNKVSTLGNKVVADKMEGMCWIICVKRDKLNWIGSIMTGNATGLVWAEDAGKVILEKITNDVCLHRFRFESVRPWTPSEYDNTKAQGLTKDKTNDDGKGLTQVVLGREALDTFLTLLILILYKSLEILGVKPRFGLTIQKRAIHSFSFPCVLCS</sequence>
<proteinExistence type="predicted"/>
<keyword evidence="2" id="KW-1185">Reference proteome</keyword>